<dbReference type="Proteomes" id="UP000320811">
    <property type="component" value="Unassembled WGS sequence"/>
</dbReference>
<feature type="region of interest" description="Disordered" evidence="5">
    <location>
        <begin position="332"/>
        <end position="352"/>
    </location>
</feature>
<protein>
    <submittedName>
        <fullName evidence="10">RNA polymerase sigma factor (Sigma-70 family)</fullName>
    </submittedName>
</protein>
<dbReference type="Gene3D" id="1.10.10.10">
    <property type="entry name" value="Winged helix-like DNA-binding domain superfamily/Winged helix DNA-binding domain"/>
    <property type="match status" value="1"/>
</dbReference>
<feature type="domain" description="Peptidase S41 N-terminal" evidence="9">
    <location>
        <begin position="197"/>
        <end position="242"/>
    </location>
</feature>
<dbReference type="RefSeq" id="WP_145667228.1">
    <property type="nucleotide sequence ID" value="NZ_VIWO01000002.1"/>
</dbReference>
<feature type="domain" description="RNA polymerase sigma-70 region 2" evidence="7">
    <location>
        <begin position="10"/>
        <end position="77"/>
    </location>
</feature>
<dbReference type="Pfam" id="PF08281">
    <property type="entry name" value="Sigma70_r4_2"/>
    <property type="match status" value="1"/>
</dbReference>
<dbReference type="InterPro" id="IPR036034">
    <property type="entry name" value="PDZ_sf"/>
</dbReference>
<evidence type="ECO:0000256" key="2">
    <source>
        <dbReference type="ARBA" id="ARBA00023015"/>
    </source>
</evidence>
<dbReference type="GO" id="GO:0003677">
    <property type="term" value="F:DNA binding"/>
    <property type="evidence" value="ECO:0007669"/>
    <property type="project" value="InterPro"/>
</dbReference>
<dbReference type="Gene3D" id="2.30.42.10">
    <property type="match status" value="1"/>
</dbReference>
<dbReference type="PANTHER" id="PTHR43133">
    <property type="entry name" value="RNA POLYMERASE ECF-TYPE SIGMA FACTO"/>
    <property type="match status" value="1"/>
</dbReference>
<dbReference type="Pfam" id="PF03572">
    <property type="entry name" value="Peptidase_S41"/>
    <property type="match status" value="1"/>
</dbReference>
<evidence type="ECO:0000256" key="5">
    <source>
        <dbReference type="SAM" id="MobiDB-lite"/>
    </source>
</evidence>
<dbReference type="OrthoDB" id="7168509at2"/>
<dbReference type="SUPFAM" id="SSF88659">
    <property type="entry name" value="Sigma3 and sigma4 domains of RNA polymerase sigma factors"/>
    <property type="match status" value="1"/>
</dbReference>
<comment type="similarity">
    <text evidence="1">Belongs to the sigma-70 factor family. ECF subfamily.</text>
</comment>
<dbReference type="CDD" id="cd06171">
    <property type="entry name" value="Sigma70_r4"/>
    <property type="match status" value="1"/>
</dbReference>
<dbReference type="SUPFAM" id="SSF52096">
    <property type="entry name" value="ClpP/crotonase"/>
    <property type="match status" value="1"/>
</dbReference>
<keyword evidence="3" id="KW-0731">Sigma factor</keyword>
<dbReference type="AlphaFoldDB" id="A0A561PXL5"/>
<evidence type="ECO:0000256" key="4">
    <source>
        <dbReference type="ARBA" id="ARBA00023163"/>
    </source>
</evidence>
<dbReference type="InterPro" id="IPR041613">
    <property type="entry name" value="Pept_S41_N"/>
</dbReference>
<dbReference type="Gene3D" id="1.10.1740.10">
    <property type="match status" value="1"/>
</dbReference>
<feature type="domain" description="Tail specific protease" evidence="6">
    <location>
        <begin position="372"/>
        <end position="515"/>
    </location>
</feature>
<evidence type="ECO:0000259" key="9">
    <source>
        <dbReference type="Pfam" id="PF18294"/>
    </source>
</evidence>
<dbReference type="InterPro" id="IPR013324">
    <property type="entry name" value="RNA_pol_sigma_r3/r4-like"/>
</dbReference>
<dbReference type="PANTHER" id="PTHR43133:SF46">
    <property type="entry name" value="RNA POLYMERASE SIGMA-70 FACTOR ECF SUBFAMILY"/>
    <property type="match status" value="1"/>
</dbReference>
<dbReference type="InterPro" id="IPR013325">
    <property type="entry name" value="RNA_pol_sigma_r2"/>
</dbReference>
<dbReference type="Pfam" id="PF18294">
    <property type="entry name" value="Pept_S41_N"/>
    <property type="match status" value="1"/>
</dbReference>
<evidence type="ECO:0000256" key="3">
    <source>
        <dbReference type="ARBA" id="ARBA00023082"/>
    </source>
</evidence>
<feature type="compositionally biased region" description="Basic and acidic residues" evidence="5">
    <location>
        <begin position="332"/>
        <end position="341"/>
    </location>
</feature>
<proteinExistence type="inferred from homology"/>
<evidence type="ECO:0000313" key="10">
    <source>
        <dbReference type="EMBL" id="TWF42818.1"/>
    </source>
</evidence>
<evidence type="ECO:0000313" key="11">
    <source>
        <dbReference type="Proteomes" id="UP000320811"/>
    </source>
</evidence>
<evidence type="ECO:0000259" key="6">
    <source>
        <dbReference type="Pfam" id="PF03572"/>
    </source>
</evidence>
<dbReference type="Gene3D" id="3.90.226.10">
    <property type="entry name" value="2-enoyl-CoA Hydratase, Chain A, domain 1"/>
    <property type="match status" value="1"/>
</dbReference>
<dbReference type="InterPro" id="IPR005151">
    <property type="entry name" value="Tail-specific_protease"/>
</dbReference>
<dbReference type="InterPro" id="IPR029045">
    <property type="entry name" value="ClpP/crotonase-like_dom_sf"/>
</dbReference>
<dbReference type="SUPFAM" id="SSF88946">
    <property type="entry name" value="Sigma2 domain of RNA polymerase sigma factors"/>
    <property type="match status" value="1"/>
</dbReference>
<accession>A0A561PXL5</accession>
<keyword evidence="11" id="KW-1185">Reference proteome</keyword>
<dbReference type="GO" id="GO:0008236">
    <property type="term" value="F:serine-type peptidase activity"/>
    <property type="evidence" value="ECO:0007669"/>
    <property type="project" value="InterPro"/>
</dbReference>
<dbReference type="CDD" id="cd07561">
    <property type="entry name" value="Peptidase_S41_CPP_like"/>
    <property type="match status" value="1"/>
</dbReference>
<dbReference type="Pfam" id="PF04542">
    <property type="entry name" value="Sigma70_r2"/>
    <property type="match status" value="1"/>
</dbReference>
<gene>
    <name evidence="10" type="ORF">FHW36_102579</name>
</gene>
<evidence type="ECO:0000256" key="1">
    <source>
        <dbReference type="ARBA" id="ARBA00010641"/>
    </source>
</evidence>
<keyword evidence="4" id="KW-0804">Transcription</keyword>
<keyword evidence="2" id="KW-0805">Transcription regulation</keyword>
<dbReference type="GO" id="GO:0016987">
    <property type="term" value="F:sigma factor activity"/>
    <property type="evidence" value="ECO:0007669"/>
    <property type="project" value="UniProtKB-KW"/>
</dbReference>
<dbReference type="InterPro" id="IPR014284">
    <property type="entry name" value="RNA_pol_sigma-70_dom"/>
</dbReference>
<sequence>MSAAVFFIKLYNVNYQKVYDFSYKLCGDPHRAKDITQQCFLRLWEKIDTIDSNQEDIFPLLFVIAKRVVIDESRRASTSAQAYKDILHTSTGSVDETVTNIDYKQLKHRLSNILELLPDKPRTVYEFRDSGYSHKEIAAMLNISVTTVRTHLKTATHFIRKRIGNATVILVGTLVLWSCRKGNDGPSIPTGPVTTAEVNRWILDSMQWFYYWKEGLPSTPDASSEAPAYFNSLKNAADRFSFLYDPAVWNTYPASIRSVYGMEVTVVSDDKAPGGALGIIQLVQPGSPAASKGLARGQLFTRINGQTLSIGNAPTLLSALVKDRKGQLKMADKAADGKVTETTEQPVTGGGVTEEPAVQQSLILTGTPQPAAYLCFNYFDDLQSAALLQAFNTYHQQGIQHLVIDLRYSPGGSVAMAAVLCALVSNHIKPTDIFAQYNGNSRLGNRSITFERAMSLPEQGTPVSFEQVKALQLPLNKVYILTGPHTASAAEMVVNNLKPYVTVIQVGGTTLGKDEGMVTISDTRNPKRIPWVLMPITYKLLNATGAGGYHQGLAPAYPVDELASLPLQPLGNTSDPLLAKALQQIGAPGGRIAHTEQNAPRQHITPGAMAYPVMVTHP</sequence>
<dbReference type="NCBIfam" id="TIGR02937">
    <property type="entry name" value="sigma70-ECF"/>
    <property type="match status" value="1"/>
</dbReference>
<name>A0A561PXL5_9BACT</name>
<organism evidence="10 11">
    <name type="scientific">Chitinophaga polysaccharea</name>
    <dbReference type="NCBI Taxonomy" id="1293035"/>
    <lineage>
        <taxon>Bacteria</taxon>
        <taxon>Pseudomonadati</taxon>
        <taxon>Bacteroidota</taxon>
        <taxon>Chitinophagia</taxon>
        <taxon>Chitinophagales</taxon>
        <taxon>Chitinophagaceae</taxon>
        <taxon>Chitinophaga</taxon>
    </lineage>
</organism>
<dbReference type="InterPro" id="IPR039425">
    <property type="entry name" value="RNA_pol_sigma-70-like"/>
</dbReference>
<dbReference type="GO" id="GO:0006508">
    <property type="term" value="P:proteolysis"/>
    <property type="evidence" value="ECO:0007669"/>
    <property type="project" value="InterPro"/>
</dbReference>
<dbReference type="InterPro" id="IPR013249">
    <property type="entry name" value="RNA_pol_sigma70_r4_t2"/>
</dbReference>
<dbReference type="InterPro" id="IPR007627">
    <property type="entry name" value="RNA_pol_sigma70_r2"/>
</dbReference>
<reference evidence="10 11" key="1">
    <citation type="submission" date="2019-06" db="EMBL/GenBank/DDBJ databases">
        <title>Sorghum-associated microbial communities from plants grown in Nebraska, USA.</title>
        <authorList>
            <person name="Schachtman D."/>
        </authorList>
    </citation>
    <scope>NUCLEOTIDE SEQUENCE [LARGE SCALE GENOMIC DNA]</scope>
    <source>
        <strain evidence="10 11">1209</strain>
    </source>
</reference>
<comment type="caution">
    <text evidence="10">The sequence shown here is derived from an EMBL/GenBank/DDBJ whole genome shotgun (WGS) entry which is preliminary data.</text>
</comment>
<dbReference type="Gene3D" id="3.30.750.170">
    <property type="match status" value="1"/>
</dbReference>
<dbReference type="InterPro" id="IPR036388">
    <property type="entry name" value="WH-like_DNA-bd_sf"/>
</dbReference>
<feature type="domain" description="RNA polymerase sigma factor 70 region 4 type 2" evidence="8">
    <location>
        <begin position="109"/>
        <end position="153"/>
    </location>
</feature>
<dbReference type="GO" id="GO:0006352">
    <property type="term" value="P:DNA-templated transcription initiation"/>
    <property type="evidence" value="ECO:0007669"/>
    <property type="project" value="InterPro"/>
</dbReference>
<evidence type="ECO:0000259" key="7">
    <source>
        <dbReference type="Pfam" id="PF04542"/>
    </source>
</evidence>
<evidence type="ECO:0000259" key="8">
    <source>
        <dbReference type="Pfam" id="PF08281"/>
    </source>
</evidence>
<dbReference type="EMBL" id="VIWO01000002">
    <property type="protein sequence ID" value="TWF42818.1"/>
    <property type="molecule type" value="Genomic_DNA"/>
</dbReference>